<evidence type="ECO:0000256" key="1">
    <source>
        <dbReference type="SAM" id="MobiDB-lite"/>
    </source>
</evidence>
<dbReference type="EMBL" id="JASCZI010152307">
    <property type="protein sequence ID" value="MED6175888.1"/>
    <property type="molecule type" value="Genomic_DNA"/>
</dbReference>
<evidence type="ECO:0000313" key="3">
    <source>
        <dbReference type="Proteomes" id="UP001341840"/>
    </source>
</evidence>
<protein>
    <submittedName>
        <fullName evidence="2">Uncharacterized protein</fullName>
    </submittedName>
</protein>
<name>A0ABU6VT96_9FABA</name>
<reference evidence="2 3" key="1">
    <citation type="journal article" date="2023" name="Plants (Basel)">
        <title>Bridging the Gap: Combining Genomics and Transcriptomics Approaches to Understand Stylosanthes scabra, an Orphan Legume from the Brazilian Caatinga.</title>
        <authorList>
            <person name="Ferreira-Neto J.R.C."/>
            <person name="da Silva M.D."/>
            <person name="Binneck E."/>
            <person name="de Melo N.F."/>
            <person name="da Silva R.H."/>
            <person name="de Melo A.L.T.M."/>
            <person name="Pandolfi V."/>
            <person name="Bustamante F.O."/>
            <person name="Brasileiro-Vidal A.C."/>
            <person name="Benko-Iseppon A.M."/>
        </authorList>
    </citation>
    <scope>NUCLEOTIDE SEQUENCE [LARGE SCALE GENOMIC DNA]</scope>
    <source>
        <tissue evidence="2">Leaves</tissue>
    </source>
</reference>
<dbReference type="Proteomes" id="UP001341840">
    <property type="component" value="Unassembled WGS sequence"/>
</dbReference>
<feature type="region of interest" description="Disordered" evidence="1">
    <location>
        <begin position="1"/>
        <end position="25"/>
    </location>
</feature>
<proteinExistence type="predicted"/>
<accession>A0ABU6VT96</accession>
<comment type="caution">
    <text evidence="2">The sequence shown here is derived from an EMBL/GenBank/DDBJ whole genome shotgun (WGS) entry which is preliminary data.</text>
</comment>
<keyword evidence="3" id="KW-1185">Reference proteome</keyword>
<gene>
    <name evidence="2" type="ORF">PIB30_082548</name>
</gene>
<evidence type="ECO:0000313" key="2">
    <source>
        <dbReference type="EMBL" id="MED6175888.1"/>
    </source>
</evidence>
<sequence>MKKGSLQSKKRSLEAKQSKNSMHMRGRARICMEEHAYACYNKPNPCLSNSIMLRRGTFTSSFPRICVEVHAYAWEANKLTFQSHVYTTSNVTFTSPSLIHPRIGVEDPRICVEGTVAASNHARPTPKSFMRGSKFHKTSTPLRGKLISDV</sequence>
<organism evidence="2 3">
    <name type="scientific">Stylosanthes scabra</name>
    <dbReference type="NCBI Taxonomy" id="79078"/>
    <lineage>
        <taxon>Eukaryota</taxon>
        <taxon>Viridiplantae</taxon>
        <taxon>Streptophyta</taxon>
        <taxon>Embryophyta</taxon>
        <taxon>Tracheophyta</taxon>
        <taxon>Spermatophyta</taxon>
        <taxon>Magnoliopsida</taxon>
        <taxon>eudicotyledons</taxon>
        <taxon>Gunneridae</taxon>
        <taxon>Pentapetalae</taxon>
        <taxon>rosids</taxon>
        <taxon>fabids</taxon>
        <taxon>Fabales</taxon>
        <taxon>Fabaceae</taxon>
        <taxon>Papilionoideae</taxon>
        <taxon>50 kb inversion clade</taxon>
        <taxon>dalbergioids sensu lato</taxon>
        <taxon>Dalbergieae</taxon>
        <taxon>Pterocarpus clade</taxon>
        <taxon>Stylosanthes</taxon>
    </lineage>
</organism>